<dbReference type="KEGG" id="hro:HELRODRAFT_194422"/>
<dbReference type="Pfam" id="PF00651">
    <property type="entry name" value="BTB"/>
    <property type="match status" value="1"/>
</dbReference>
<dbReference type="InterPro" id="IPR011705">
    <property type="entry name" value="BACK"/>
</dbReference>
<feature type="coiled-coil region" evidence="3">
    <location>
        <begin position="177"/>
        <end position="218"/>
    </location>
</feature>
<dbReference type="Proteomes" id="UP000015101">
    <property type="component" value="Unassembled WGS sequence"/>
</dbReference>
<keyword evidence="2" id="KW-0677">Repeat</keyword>
<keyword evidence="8" id="KW-1185">Reference proteome</keyword>
<dbReference type="CTD" id="20213010"/>
<evidence type="ECO:0000256" key="2">
    <source>
        <dbReference type="ARBA" id="ARBA00022737"/>
    </source>
</evidence>
<accession>T1FW14</accession>
<dbReference type="Pfam" id="PF01344">
    <property type="entry name" value="Kelch_1"/>
    <property type="match status" value="1"/>
</dbReference>
<evidence type="ECO:0000256" key="4">
    <source>
        <dbReference type="SAM" id="MobiDB-lite"/>
    </source>
</evidence>
<evidence type="ECO:0000313" key="7">
    <source>
        <dbReference type="EnsemblMetazoa" id="HelroP194422"/>
    </source>
</evidence>
<dbReference type="SUPFAM" id="SSF50965">
    <property type="entry name" value="Galactose oxidase, central domain"/>
    <property type="match status" value="1"/>
</dbReference>
<dbReference type="PROSITE" id="PS50097">
    <property type="entry name" value="BTB"/>
    <property type="match status" value="1"/>
</dbReference>
<dbReference type="SUPFAM" id="SSF54695">
    <property type="entry name" value="POZ domain"/>
    <property type="match status" value="1"/>
</dbReference>
<dbReference type="InterPro" id="IPR011333">
    <property type="entry name" value="SKP1/BTB/POZ_sf"/>
</dbReference>
<dbReference type="eggNOG" id="KOG4441">
    <property type="taxonomic scope" value="Eukaryota"/>
</dbReference>
<dbReference type="Pfam" id="PF07707">
    <property type="entry name" value="BACK"/>
    <property type="match status" value="1"/>
</dbReference>
<dbReference type="GO" id="GO:0031463">
    <property type="term" value="C:Cul3-RING ubiquitin ligase complex"/>
    <property type="evidence" value="ECO:0000318"/>
    <property type="project" value="GO_Central"/>
</dbReference>
<dbReference type="GO" id="GO:1990756">
    <property type="term" value="F:ubiquitin-like ligase-substrate adaptor activity"/>
    <property type="evidence" value="ECO:0000318"/>
    <property type="project" value="GO_Central"/>
</dbReference>
<proteinExistence type="predicted"/>
<dbReference type="SMART" id="SM00875">
    <property type="entry name" value="BACK"/>
    <property type="match status" value="1"/>
</dbReference>
<evidence type="ECO:0000313" key="6">
    <source>
        <dbReference type="EMBL" id="ESN92042.1"/>
    </source>
</evidence>
<dbReference type="OrthoDB" id="45365at2759"/>
<sequence>MKKVNSDHEQAVNSLNSELGSLKIQIRNLEIVDGERVNLKERLRESESMIKDLNQQIDNMKLHDKELKLKDNETTKMFDQIAEYESVIKEHTEDRRLHERKGNTVIKDLKKQLQAERKRCEKLQEVLSDSKNRQSLEELFSPVDDRLKLADTSSLSSWSPSGVSSRDYIVPSTDDDVSNEQQQHQTLKFENEELIRRVEKLQRKISTLEEKVSYLESSNASMAEDLLEKTAVIDHYHMNSRAGISSSSSSSTTTSSLQQHRHNNHYHNMSTDKLSLKRVVDYVVSSSSGGGAGFRNSFSGAVQVKKSGDHLGVTNVISDVGPSVPYRDLWEAYNEFRQKGMFCDVVLVVNGRRFPVHKAILAAHSSYFFALFTNGMKESMEDVVHMQGLETESMEIILNCIYTMKLPLNKQNIYSVFAHAECFCLNSICDACVCYIVASLKPTNCVECFLFAKIHNRTDLIVKCLEARELCNLLSSNTLNSESEDEIFNVVCLWIEYDTLKRSHYVSKFLRCLRLGLLTGDFFLDKVFCSSHVDINWNSVNEIINQAWNLINWSEKNKLHSPSSRASLAHPFLKPRIPRHIIFAVGGWSGDSAIAFIETYDWKVDRWYSHPYLEDSVPRAYHAMIVHLAVIYLIGGFDGSYYFNSVKSFNPETGKWKELAPMYSQRCYVSGVCHKGLIYACGGFDGRSRLNTVECYCIQTNQWKHVQPMHHQRSDASADVFNDELYIVGGFNGEHCLSSAECYNPILDQWTLLHRMTSARSGVSLVAQGEFIYALGGFDGIRRLDSCERYNPSVNIWEPMSRMHSARSNFAAVAMSGCIYVIGGFDGSITISQVECYKISDGVWLPVSDLNMNRSALKACILDGLQNASNFTFYGQQQTDSNIESGDTSLQAGYSVFGYGSVDEMFALEEANEADTTTAASNTAVSNDRNDDNDDCCDGNDDVDVVNLGEVRCSGDNVVILDNDTLANNNNLLTFLKVQPFPIHTMGG</sequence>
<evidence type="ECO:0000256" key="1">
    <source>
        <dbReference type="ARBA" id="ARBA00022441"/>
    </source>
</evidence>
<dbReference type="Gene3D" id="2.120.10.80">
    <property type="entry name" value="Kelch-type beta propeller"/>
    <property type="match status" value="2"/>
</dbReference>
<protein>
    <recommendedName>
        <fullName evidence="5">BTB domain-containing protein</fullName>
    </recommendedName>
</protein>
<reference evidence="8" key="1">
    <citation type="submission" date="2012-12" db="EMBL/GenBank/DDBJ databases">
        <authorList>
            <person name="Hellsten U."/>
            <person name="Grimwood J."/>
            <person name="Chapman J.A."/>
            <person name="Shapiro H."/>
            <person name="Aerts A."/>
            <person name="Otillar R.P."/>
            <person name="Terry A.Y."/>
            <person name="Boore J.L."/>
            <person name="Simakov O."/>
            <person name="Marletaz F."/>
            <person name="Cho S.-J."/>
            <person name="Edsinger-Gonzales E."/>
            <person name="Havlak P."/>
            <person name="Kuo D.-H."/>
            <person name="Larsson T."/>
            <person name="Lv J."/>
            <person name="Arendt D."/>
            <person name="Savage R."/>
            <person name="Osoegawa K."/>
            <person name="de Jong P."/>
            <person name="Lindberg D.R."/>
            <person name="Seaver E.C."/>
            <person name="Weisblat D.A."/>
            <person name="Putnam N.H."/>
            <person name="Grigoriev I.V."/>
            <person name="Rokhsar D.S."/>
        </authorList>
    </citation>
    <scope>NUCLEOTIDE SEQUENCE</scope>
</reference>
<keyword evidence="3" id="KW-0175">Coiled coil</keyword>
<keyword evidence="1" id="KW-0880">Kelch repeat</keyword>
<dbReference type="SMART" id="SM00612">
    <property type="entry name" value="Kelch"/>
    <property type="match status" value="6"/>
</dbReference>
<dbReference type="PANTHER" id="PTHR45632:SF3">
    <property type="entry name" value="KELCH-LIKE PROTEIN 32"/>
    <property type="match status" value="1"/>
</dbReference>
<name>T1FW14_HELRO</name>
<feature type="coiled-coil region" evidence="3">
    <location>
        <begin position="5"/>
        <end position="133"/>
    </location>
</feature>
<feature type="region of interest" description="Disordered" evidence="4">
    <location>
        <begin position="917"/>
        <end position="936"/>
    </location>
</feature>
<dbReference type="HOGENOM" id="CLU_302127_0_0_1"/>
<dbReference type="PANTHER" id="PTHR45632">
    <property type="entry name" value="LD33804P"/>
    <property type="match status" value="1"/>
</dbReference>
<dbReference type="STRING" id="6412.T1FW14"/>
<dbReference type="AlphaFoldDB" id="T1FW14"/>
<dbReference type="Gene3D" id="1.25.40.420">
    <property type="match status" value="1"/>
</dbReference>
<dbReference type="GO" id="GO:0043161">
    <property type="term" value="P:proteasome-mediated ubiquitin-dependent protein catabolic process"/>
    <property type="evidence" value="ECO:0000318"/>
    <property type="project" value="GO_Central"/>
</dbReference>
<dbReference type="InterPro" id="IPR015915">
    <property type="entry name" value="Kelch-typ_b-propeller"/>
</dbReference>
<gene>
    <name evidence="7" type="primary">20213010</name>
    <name evidence="6" type="ORF">HELRODRAFT_194422</name>
</gene>
<dbReference type="SMART" id="SM00225">
    <property type="entry name" value="BTB"/>
    <property type="match status" value="1"/>
</dbReference>
<dbReference type="GeneID" id="20213010"/>
<evidence type="ECO:0000313" key="8">
    <source>
        <dbReference type="Proteomes" id="UP000015101"/>
    </source>
</evidence>
<organism evidence="7 8">
    <name type="scientific">Helobdella robusta</name>
    <name type="common">Californian leech</name>
    <dbReference type="NCBI Taxonomy" id="6412"/>
    <lineage>
        <taxon>Eukaryota</taxon>
        <taxon>Metazoa</taxon>
        <taxon>Spiralia</taxon>
        <taxon>Lophotrochozoa</taxon>
        <taxon>Annelida</taxon>
        <taxon>Clitellata</taxon>
        <taxon>Hirudinea</taxon>
        <taxon>Rhynchobdellida</taxon>
        <taxon>Glossiphoniidae</taxon>
        <taxon>Helobdella</taxon>
    </lineage>
</organism>
<dbReference type="InterPro" id="IPR011043">
    <property type="entry name" value="Gal_Oxase/kelch_b-propeller"/>
</dbReference>
<dbReference type="EMBL" id="KB097673">
    <property type="protein sequence ID" value="ESN92042.1"/>
    <property type="molecule type" value="Genomic_DNA"/>
</dbReference>
<dbReference type="Gene3D" id="3.30.710.10">
    <property type="entry name" value="Potassium Channel Kv1.1, Chain A"/>
    <property type="match status" value="1"/>
</dbReference>
<dbReference type="InterPro" id="IPR000210">
    <property type="entry name" value="BTB/POZ_dom"/>
</dbReference>
<dbReference type="EMBL" id="AMQM01007815">
    <property type="status" value="NOT_ANNOTATED_CDS"/>
    <property type="molecule type" value="Genomic_DNA"/>
</dbReference>
<feature type="compositionally biased region" description="Low complexity" evidence="4">
    <location>
        <begin position="917"/>
        <end position="927"/>
    </location>
</feature>
<dbReference type="InterPro" id="IPR006652">
    <property type="entry name" value="Kelch_1"/>
</dbReference>
<reference evidence="7" key="3">
    <citation type="submission" date="2015-06" db="UniProtKB">
        <authorList>
            <consortium name="EnsemblMetazoa"/>
        </authorList>
    </citation>
    <scope>IDENTIFICATION</scope>
</reference>
<dbReference type="InParanoid" id="T1FW14"/>
<dbReference type="EnsemblMetazoa" id="HelroT194422">
    <property type="protein sequence ID" value="HelroP194422"/>
    <property type="gene ID" value="HelroG194422"/>
</dbReference>
<reference evidence="6 8" key="2">
    <citation type="journal article" date="2013" name="Nature">
        <title>Insights into bilaterian evolution from three spiralian genomes.</title>
        <authorList>
            <person name="Simakov O."/>
            <person name="Marletaz F."/>
            <person name="Cho S.J."/>
            <person name="Edsinger-Gonzales E."/>
            <person name="Havlak P."/>
            <person name="Hellsten U."/>
            <person name="Kuo D.H."/>
            <person name="Larsson T."/>
            <person name="Lv J."/>
            <person name="Arendt D."/>
            <person name="Savage R."/>
            <person name="Osoegawa K."/>
            <person name="de Jong P."/>
            <person name="Grimwood J."/>
            <person name="Chapman J.A."/>
            <person name="Shapiro H."/>
            <person name="Aerts A."/>
            <person name="Otillar R.P."/>
            <person name="Terry A.Y."/>
            <person name="Boore J.L."/>
            <person name="Grigoriev I.V."/>
            <person name="Lindberg D.R."/>
            <person name="Seaver E.C."/>
            <person name="Weisblat D.A."/>
            <person name="Putnam N.H."/>
            <person name="Rokhsar D.S."/>
        </authorList>
    </citation>
    <scope>NUCLEOTIDE SEQUENCE</scope>
</reference>
<feature type="domain" description="BTB" evidence="5">
    <location>
        <begin position="343"/>
        <end position="410"/>
    </location>
</feature>
<dbReference type="RefSeq" id="XP_009029850.1">
    <property type="nucleotide sequence ID" value="XM_009031602.1"/>
</dbReference>
<dbReference type="GO" id="GO:0005737">
    <property type="term" value="C:cytoplasm"/>
    <property type="evidence" value="ECO:0000318"/>
    <property type="project" value="GO_Central"/>
</dbReference>
<dbReference type="Pfam" id="PF24681">
    <property type="entry name" value="Kelch_KLHDC2_KLHL20_DRC7"/>
    <property type="match status" value="1"/>
</dbReference>
<evidence type="ECO:0000259" key="5">
    <source>
        <dbReference type="PROSITE" id="PS50097"/>
    </source>
</evidence>
<evidence type="ECO:0000256" key="3">
    <source>
        <dbReference type="SAM" id="Coils"/>
    </source>
</evidence>